<name>A0ABV9MSZ9_9MICC</name>
<proteinExistence type="predicted"/>
<gene>
    <name evidence="2" type="ORF">ACFO7V_18700</name>
</gene>
<evidence type="ECO:0000256" key="1">
    <source>
        <dbReference type="SAM" id="Phobius"/>
    </source>
</evidence>
<keyword evidence="3" id="KW-1185">Reference proteome</keyword>
<dbReference type="Proteomes" id="UP001595884">
    <property type="component" value="Unassembled WGS sequence"/>
</dbReference>
<dbReference type="EMBL" id="JBHSHE010000119">
    <property type="protein sequence ID" value="MFC4718149.1"/>
    <property type="molecule type" value="Genomic_DNA"/>
</dbReference>
<keyword evidence="1" id="KW-1133">Transmembrane helix</keyword>
<accession>A0ABV9MSZ9</accession>
<organism evidence="2 3">
    <name type="scientific">Glutamicibacter bergerei</name>
    <dbReference type="NCBI Taxonomy" id="256702"/>
    <lineage>
        <taxon>Bacteria</taxon>
        <taxon>Bacillati</taxon>
        <taxon>Actinomycetota</taxon>
        <taxon>Actinomycetes</taxon>
        <taxon>Micrococcales</taxon>
        <taxon>Micrococcaceae</taxon>
        <taxon>Glutamicibacter</taxon>
    </lineage>
</organism>
<keyword evidence="1" id="KW-0472">Membrane</keyword>
<dbReference type="RefSeq" id="WP_096254260.1">
    <property type="nucleotide sequence ID" value="NZ_BAAAVQ010000036.1"/>
</dbReference>
<protein>
    <submittedName>
        <fullName evidence="2">Uncharacterized protein</fullName>
    </submittedName>
</protein>
<sequence length="80" mass="8936">MATEATPTSQNKRKPKAIPSDYFYLVLALLGLSQLPATFQTSGLWIGLLHLGAILCFTYLIAAGNKGRFIPWLDRDNRRN</sequence>
<comment type="caution">
    <text evidence="2">The sequence shown here is derived from an EMBL/GenBank/DDBJ whole genome shotgun (WGS) entry which is preliminary data.</text>
</comment>
<keyword evidence="1" id="KW-0812">Transmembrane</keyword>
<evidence type="ECO:0000313" key="3">
    <source>
        <dbReference type="Proteomes" id="UP001595884"/>
    </source>
</evidence>
<evidence type="ECO:0000313" key="2">
    <source>
        <dbReference type="EMBL" id="MFC4718149.1"/>
    </source>
</evidence>
<reference evidence="3" key="1">
    <citation type="journal article" date="2019" name="Int. J. Syst. Evol. Microbiol.">
        <title>The Global Catalogue of Microorganisms (GCM) 10K type strain sequencing project: providing services to taxonomists for standard genome sequencing and annotation.</title>
        <authorList>
            <consortium name="The Broad Institute Genomics Platform"/>
            <consortium name="The Broad Institute Genome Sequencing Center for Infectious Disease"/>
            <person name="Wu L."/>
            <person name="Ma J."/>
        </authorList>
    </citation>
    <scope>NUCLEOTIDE SEQUENCE [LARGE SCALE GENOMIC DNA]</scope>
    <source>
        <strain evidence="3">CGMCC 1.12849</strain>
    </source>
</reference>
<feature type="transmembrane region" description="Helical" evidence="1">
    <location>
        <begin position="21"/>
        <end position="37"/>
    </location>
</feature>
<feature type="transmembrane region" description="Helical" evidence="1">
    <location>
        <begin position="43"/>
        <end position="62"/>
    </location>
</feature>